<feature type="compositionally biased region" description="Basic and acidic residues" evidence="1">
    <location>
        <begin position="645"/>
        <end position="677"/>
    </location>
</feature>
<gene>
    <name evidence="3" type="ORF">VCUG_00473</name>
</gene>
<evidence type="ECO:0000256" key="1">
    <source>
        <dbReference type="SAM" id="MobiDB-lite"/>
    </source>
</evidence>
<feature type="compositionally biased region" description="Basic and acidic residues" evidence="1">
    <location>
        <begin position="18"/>
        <end position="29"/>
    </location>
</feature>
<accession>L2GY80</accession>
<feature type="region of interest" description="Disordered" evidence="1">
    <location>
        <begin position="633"/>
        <end position="694"/>
    </location>
</feature>
<keyword evidence="4" id="KW-1185">Reference proteome</keyword>
<evidence type="ECO:0000313" key="4">
    <source>
        <dbReference type="Proteomes" id="UP000011081"/>
    </source>
</evidence>
<proteinExistence type="predicted"/>
<organism evidence="3 4">
    <name type="scientific">Vavraia culicis (isolate floridensis)</name>
    <name type="common">Microsporidian parasite</name>
    <dbReference type="NCBI Taxonomy" id="948595"/>
    <lineage>
        <taxon>Eukaryota</taxon>
        <taxon>Fungi</taxon>
        <taxon>Fungi incertae sedis</taxon>
        <taxon>Microsporidia</taxon>
        <taxon>Pleistophoridae</taxon>
        <taxon>Vavraia</taxon>
    </lineage>
</organism>
<dbReference type="HOGENOM" id="CLU_247236_0_0_1"/>
<dbReference type="VEuPathDB" id="MicrosporidiaDB:VCUG_00473"/>
<feature type="compositionally biased region" description="Basic and acidic residues" evidence="1">
    <location>
        <begin position="1"/>
        <end position="10"/>
    </location>
</feature>
<dbReference type="RefSeq" id="XP_008073495.1">
    <property type="nucleotide sequence ID" value="XM_008075304.1"/>
</dbReference>
<reference evidence="4" key="1">
    <citation type="submission" date="2011-03" db="EMBL/GenBank/DDBJ databases">
        <title>The genome sequence of Vavraia culicis strain floridensis.</title>
        <authorList>
            <consortium name="The Broad Institute Genome Sequencing Platform"/>
            <person name="Cuomo C."/>
            <person name="Becnel J."/>
            <person name="Sanscrainte N."/>
            <person name="Young S.K."/>
            <person name="Zeng Q."/>
            <person name="Gargeya S."/>
            <person name="Fitzgerald M."/>
            <person name="Haas B."/>
            <person name="Abouelleil A."/>
            <person name="Alvarado L."/>
            <person name="Arachchi H.M."/>
            <person name="Berlin A."/>
            <person name="Chapman S.B."/>
            <person name="Gearin G."/>
            <person name="Goldberg J."/>
            <person name="Griggs A."/>
            <person name="Gujja S."/>
            <person name="Hansen M."/>
            <person name="Heiman D."/>
            <person name="Howarth C."/>
            <person name="Larimer J."/>
            <person name="Lui A."/>
            <person name="MacDonald P.J.P."/>
            <person name="McCowen C."/>
            <person name="Montmayeur A."/>
            <person name="Murphy C."/>
            <person name="Neiman D."/>
            <person name="Pearson M."/>
            <person name="Priest M."/>
            <person name="Roberts A."/>
            <person name="Saif S."/>
            <person name="Shea T."/>
            <person name="Sisk P."/>
            <person name="Stolte C."/>
            <person name="Sykes S."/>
            <person name="Wortman J."/>
            <person name="Nusbaum C."/>
            <person name="Birren B."/>
        </authorList>
    </citation>
    <scope>NUCLEOTIDE SEQUENCE [LARGE SCALE GENOMIC DNA]</scope>
    <source>
        <strain evidence="4">floridensis</strain>
    </source>
</reference>
<feature type="compositionally biased region" description="Basic and acidic residues" evidence="1">
    <location>
        <begin position="215"/>
        <end position="235"/>
    </location>
</feature>
<dbReference type="OrthoDB" id="297643at2759"/>
<feature type="region of interest" description="Disordered" evidence="1">
    <location>
        <begin position="1243"/>
        <end position="1267"/>
    </location>
</feature>
<evidence type="ECO:0000313" key="3">
    <source>
        <dbReference type="EMBL" id="ELA48050.1"/>
    </source>
</evidence>
<feature type="compositionally biased region" description="Basic and acidic residues" evidence="1">
    <location>
        <begin position="46"/>
        <end position="128"/>
    </location>
</feature>
<dbReference type="InParanoid" id="L2GY80"/>
<feature type="region of interest" description="Disordered" evidence="1">
    <location>
        <begin position="318"/>
        <end position="339"/>
    </location>
</feature>
<dbReference type="Pfam" id="PF24598">
    <property type="entry name" value="DOP1_C"/>
    <property type="match status" value="1"/>
</dbReference>
<sequence length="1532" mass="175768">DEVKGKEKKNGTNYDQTKSGERPGERKNESITGNNERQARTGSTILRDEETDRADELAMEMNKEEGKEGRHTPEDLPKREETEERHIDDEKRRIDEGSRGKVDKSTGREEYSDRSRERTSVRGDDKLKQGITTNATEQEDKEMKQEINEALGYNANKGLNNEMSQRASEELNGNVHGEVNDEVNKRTRDKMNEPDEAPYDPRVELSNNASRTPKNRTELLNERNDRIEQPMDVRRSSSSSEQSLRTVNKAFGTVNEPRGLSNGHNSALKTKELRENSWEHKSDEEHTNEMNASEMGREGIVLKNGTACVGNSNVEVSRSVHSSGETSEIRLAGGEGSDMAQLTRQVKHDESDKSITLDELSKAGIALPEDVGPNDMLNLIKFLFTNTTLQEKKNNVHALHILLMLSINSDIFEEGRLNEVVRILLDLINFQEALMYAVNYSNLLVSTPAPGEDSTGEMEHNSSGQSIDTCASNVEAVDAMIESKLDNFYFSNGKPVKYIALERINLTNDTLLIVVKHFNPFHHEFWMSYVEQKDLREVFFILRHVLKSSALERCKRTLFVRLFYGYDEKLFMAYELIYERGFEELLIEEVQMNKSRRIDYDRDVVEEEVVGEGNETEGNIGKGMERNFRSGIGGSVGGDIENEVQGEKRRNIGDRTGRDIENEKRTGDEKRYGEDKTNQSSGISRKENDKSTVIVDQRNKHGNKCEQICLKILKYSFNVLNTFTFYKTLNIISNRPIIPFFSSLSSSALFNKIIDDRNIVLMHKMLQYNHKFVKHLRRGVNLFDVIFNARAVRTYAQLPKTSEEYVLVISIVKYLLRLNLVPSINYSAIYARAPLSFFYDTLELVEHVLADKNAYPFFLESVPRNNIVFKIKNREFLKDFYLTVVNEYYGVCVDCLRVDGAVGDASRTWCDGTAGVKDGNGRENNKGDENGRDDGNTVGIKNRNETGSNRVTRTVEQIDLVFLLDVIKRVNKRKHEFDMGTITERVLFILSVVYRRHGAYSTNKEIIVDTIYDLRDEEELPEKDSFTFQTVMNSILDIIIGESTFINAYIKYFSTRLPLNEKLNRRIFLLVLQSNKYAYLNRVFAPNGPVLKNAVDLSKLIDIGTITETEKLAINNVFLERLKISGTSYFNLFFNDYIANQKKIENVSHLYFLMSNMNKKASTHRLIEMCLQYLCKAVQSKKKIGSNLMRVCLRGCGVPLSDRSRGYVCSIAYFLIKREQEVNLEVEGYNERYEHVMLVHQGGDRGRKEAMSKNESRENDNSRGASSIRNDCTSCNSGQSIGLDTLIYHNIGIKEYFEYFLESATFFKGTKCSLIKKSILLQQIDADRIQELFSRLNSNFFTGKEADSLNKASVLKRISFFILSLDFEAFSAHLPAIIPIINELIEYPKPVKREIYNLISVIFIKFHHNNLSALFPIYFSEIENDSLLESIRSLEMLMLIGSKETVEFRWYISCTKDDNTLFKRMLNELYRGTEVRPYLDRLPATRMPLLMNDKKAFLSRAESYYEMLDESVWSIDEGLLSSRMIEWYVGGV</sequence>
<dbReference type="GeneID" id="19878360"/>
<feature type="region of interest" description="Disordered" evidence="1">
    <location>
        <begin position="159"/>
        <end position="244"/>
    </location>
</feature>
<evidence type="ECO:0000259" key="2">
    <source>
        <dbReference type="Pfam" id="PF24598"/>
    </source>
</evidence>
<dbReference type="STRING" id="948595.L2GY80"/>
<dbReference type="EMBL" id="GL877408">
    <property type="protein sequence ID" value="ELA48050.1"/>
    <property type="molecule type" value="Genomic_DNA"/>
</dbReference>
<feature type="region of interest" description="Disordered" evidence="1">
    <location>
        <begin position="1"/>
        <end position="143"/>
    </location>
</feature>
<feature type="compositionally biased region" description="Basic and acidic residues" evidence="1">
    <location>
        <begin position="919"/>
        <end position="935"/>
    </location>
</feature>
<feature type="compositionally biased region" description="Basic and acidic residues" evidence="1">
    <location>
        <begin position="178"/>
        <end position="203"/>
    </location>
</feature>
<dbReference type="InterPro" id="IPR056457">
    <property type="entry name" value="DOP1_C"/>
</dbReference>
<dbReference type="Proteomes" id="UP000011081">
    <property type="component" value="Unassembled WGS sequence"/>
</dbReference>
<protein>
    <recommendedName>
        <fullName evidence="2">DOP1-like C-terminal domain-containing protein</fullName>
    </recommendedName>
</protein>
<feature type="non-terminal residue" evidence="3">
    <location>
        <position position="1"/>
    </location>
</feature>
<feature type="compositionally biased region" description="Polar residues" evidence="1">
    <location>
        <begin position="30"/>
        <end position="44"/>
    </location>
</feature>
<feature type="compositionally biased region" description="Basic and acidic residues" evidence="1">
    <location>
        <begin position="1243"/>
        <end position="1261"/>
    </location>
</feature>
<feature type="region of interest" description="Disordered" evidence="1">
    <location>
        <begin position="916"/>
        <end position="944"/>
    </location>
</feature>
<feature type="domain" description="DOP1-like C-terminal" evidence="2">
    <location>
        <begin position="1321"/>
        <end position="1423"/>
    </location>
</feature>
<name>L2GY80_VAVCU</name>